<dbReference type="Proteomes" id="UP000652198">
    <property type="component" value="Unassembled WGS sequence"/>
</dbReference>
<dbReference type="Gene3D" id="3.30.1540.10">
    <property type="entry name" value="formyl-coa transferase, domain 3"/>
    <property type="match status" value="1"/>
</dbReference>
<dbReference type="InterPro" id="IPR050509">
    <property type="entry name" value="CoA-transferase_III"/>
</dbReference>
<accession>A0ABX2BH27</accession>
<proteinExistence type="predicted"/>
<keyword evidence="2" id="KW-1185">Reference proteome</keyword>
<dbReference type="GO" id="GO:0016740">
    <property type="term" value="F:transferase activity"/>
    <property type="evidence" value="ECO:0007669"/>
    <property type="project" value="UniProtKB-KW"/>
</dbReference>
<dbReference type="RefSeq" id="WP_172308887.1">
    <property type="nucleotide sequence ID" value="NZ_WOEY01000013.1"/>
</dbReference>
<dbReference type="InterPro" id="IPR003673">
    <property type="entry name" value="CoA-Trfase_fam_III"/>
</dbReference>
<dbReference type="InterPro" id="IPR023606">
    <property type="entry name" value="CoA-Trfase_III_dom_1_sf"/>
</dbReference>
<dbReference type="InterPro" id="IPR044855">
    <property type="entry name" value="CoA-Trfase_III_dom3_sf"/>
</dbReference>
<gene>
    <name evidence="1" type="ORF">GNZ12_02740</name>
</gene>
<keyword evidence="1" id="KW-0808">Transferase</keyword>
<organism evidence="1 2">
    <name type="scientific">Paraburkholderia solitsugae</name>
    <dbReference type="NCBI Taxonomy" id="2675748"/>
    <lineage>
        <taxon>Bacteria</taxon>
        <taxon>Pseudomonadati</taxon>
        <taxon>Pseudomonadota</taxon>
        <taxon>Betaproteobacteria</taxon>
        <taxon>Burkholderiales</taxon>
        <taxon>Burkholderiaceae</taxon>
        <taxon>Paraburkholderia</taxon>
    </lineage>
</organism>
<reference evidence="1 2" key="1">
    <citation type="submission" date="2019-11" db="EMBL/GenBank/DDBJ databases">
        <title>Metabolism of dissolved organic matter in forest soils.</title>
        <authorList>
            <person name="Cyle K.T."/>
            <person name="Wilhelm R.C."/>
            <person name="Martinez C.E."/>
        </authorList>
    </citation>
    <scope>NUCLEOTIDE SEQUENCE [LARGE SCALE GENOMIC DNA]</scope>
    <source>
        <strain evidence="1 2">1N</strain>
    </source>
</reference>
<protein>
    <submittedName>
        <fullName evidence="1">CoA transferase</fullName>
    </submittedName>
</protein>
<dbReference type="Gene3D" id="3.40.50.10540">
    <property type="entry name" value="Crotonobetainyl-coa:carnitine coa-transferase, domain 1"/>
    <property type="match status" value="1"/>
</dbReference>
<evidence type="ECO:0000313" key="2">
    <source>
        <dbReference type="Proteomes" id="UP000652198"/>
    </source>
</evidence>
<name>A0ABX2BH27_9BURK</name>
<dbReference type="Pfam" id="PF02515">
    <property type="entry name" value="CoA_transf_3"/>
    <property type="match status" value="1"/>
</dbReference>
<evidence type="ECO:0000313" key="1">
    <source>
        <dbReference type="EMBL" id="NPT40254.1"/>
    </source>
</evidence>
<dbReference type="PANTHER" id="PTHR48228:SF5">
    <property type="entry name" value="ALPHA-METHYLACYL-COA RACEMASE"/>
    <property type="match status" value="1"/>
</dbReference>
<comment type="caution">
    <text evidence="1">The sequence shown here is derived from an EMBL/GenBank/DDBJ whole genome shotgun (WGS) entry which is preliminary data.</text>
</comment>
<dbReference type="EMBL" id="WOEY01000013">
    <property type="protein sequence ID" value="NPT40254.1"/>
    <property type="molecule type" value="Genomic_DNA"/>
</dbReference>
<dbReference type="SUPFAM" id="SSF89796">
    <property type="entry name" value="CoA-transferase family III (CaiB/BaiF)"/>
    <property type="match status" value="1"/>
</dbReference>
<dbReference type="PANTHER" id="PTHR48228">
    <property type="entry name" value="SUCCINYL-COA--D-CITRAMALATE COA-TRANSFERASE"/>
    <property type="match status" value="1"/>
</dbReference>
<sequence>MNSFADQNPPLVGPLKGIRLVEFAGMGAAPFASMLLADLGAEIVRIERPDSTDEPASPIAVRGRRRIRANLKSPFDVARVMELTDQADGLIEAYRPGVMERVGLGPAELLARNPKLVYGRLTGWGQRGPLAYSAAHDINYIAITGALAAIGSKERPIPPLNVWGDFAGGALYLVMGMLAAMTAAQRTGLGDVIDAAMCDGSVSLMTAIMEKTAEGKWCEEREANVFDGGAPYYRTYECADGRHVSIGSLEPAFFQQLCELTGLKSSVAASERERRENWAALHADMEELFRRKTRDEWTAILEGTDVCYAPVLTLSEAQRHRHLVERRVFVEEGGIVQPAPTPQFSTGELPVRPVDPAPLDIASFEGFVS</sequence>